<dbReference type="EMBL" id="LXQA011466096">
    <property type="protein sequence ID" value="MCI98171.1"/>
    <property type="molecule type" value="Genomic_DNA"/>
</dbReference>
<name>A0A392WIU6_9FABA</name>
<keyword evidence="3" id="KW-1185">Reference proteome</keyword>
<feature type="non-terminal residue" evidence="2">
    <location>
        <position position="66"/>
    </location>
</feature>
<proteinExistence type="predicted"/>
<dbReference type="Proteomes" id="UP000265520">
    <property type="component" value="Unassembled WGS sequence"/>
</dbReference>
<reference evidence="2 3" key="1">
    <citation type="journal article" date="2018" name="Front. Plant Sci.">
        <title>Red Clover (Trifolium pratense) and Zigzag Clover (T. medium) - A Picture of Genomic Similarities and Differences.</title>
        <authorList>
            <person name="Dluhosova J."/>
            <person name="Istvanek J."/>
            <person name="Nedelnik J."/>
            <person name="Repkova J."/>
        </authorList>
    </citation>
    <scope>NUCLEOTIDE SEQUENCE [LARGE SCALE GENOMIC DNA]</scope>
    <source>
        <strain evidence="3">cv. 10/8</strain>
        <tissue evidence="2">Leaf</tissue>
    </source>
</reference>
<evidence type="ECO:0000256" key="1">
    <source>
        <dbReference type="SAM" id="MobiDB-lite"/>
    </source>
</evidence>
<organism evidence="2 3">
    <name type="scientific">Trifolium medium</name>
    <dbReference type="NCBI Taxonomy" id="97028"/>
    <lineage>
        <taxon>Eukaryota</taxon>
        <taxon>Viridiplantae</taxon>
        <taxon>Streptophyta</taxon>
        <taxon>Embryophyta</taxon>
        <taxon>Tracheophyta</taxon>
        <taxon>Spermatophyta</taxon>
        <taxon>Magnoliopsida</taxon>
        <taxon>eudicotyledons</taxon>
        <taxon>Gunneridae</taxon>
        <taxon>Pentapetalae</taxon>
        <taxon>rosids</taxon>
        <taxon>fabids</taxon>
        <taxon>Fabales</taxon>
        <taxon>Fabaceae</taxon>
        <taxon>Papilionoideae</taxon>
        <taxon>50 kb inversion clade</taxon>
        <taxon>NPAAA clade</taxon>
        <taxon>Hologalegina</taxon>
        <taxon>IRL clade</taxon>
        <taxon>Trifolieae</taxon>
        <taxon>Trifolium</taxon>
    </lineage>
</organism>
<evidence type="ECO:0000313" key="2">
    <source>
        <dbReference type="EMBL" id="MCI98171.1"/>
    </source>
</evidence>
<dbReference type="AlphaFoldDB" id="A0A392WIU6"/>
<accession>A0A392WIU6</accession>
<feature type="non-terminal residue" evidence="2">
    <location>
        <position position="1"/>
    </location>
</feature>
<evidence type="ECO:0000313" key="3">
    <source>
        <dbReference type="Proteomes" id="UP000265520"/>
    </source>
</evidence>
<comment type="caution">
    <text evidence="2">The sequence shown here is derived from an EMBL/GenBank/DDBJ whole genome shotgun (WGS) entry which is preliminary data.</text>
</comment>
<sequence length="66" mass="6830">DSKFGSPGSDVETSAGSKKFGAESAASKGSKGTKRKIFGENGLEQILKAYDDGDDDNSMESLASQP</sequence>
<protein>
    <submittedName>
        <fullName evidence="2">Uncharacterized protein</fullName>
    </submittedName>
</protein>
<feature type="region of interest" description="Disordered" evidence="1">
    <location>
        <begin position="1"/>
        <end position="38"/>
    </location>
</feature>